<dbReference type="Ensembl" id="ENSPSTT00000000601.1">
    <property type="protein sequence ID" value="ENSPSTP00000000568.1"/>
    <property type="gene ID" value="ENSPSTG00000000486.1"/>
</dbReference>
<dbReference type="InterPro" id="IPR000008">
    <property type="entry name" value="C2_dom"/>
</dbReference>
<keyword evidence="3" id="KW-1185">Reference proteome</keyword>
<dbReference type="SUPFAM" id="SSF49562">
    <property type="entry name" value="C2 domain (Calcium/lipid-binding domain, CaLB)"/>
    <property type="match status" value="1"/>
</dbReference>
<dbReference type="CDD" id="cd04021">
    <property type="entry name" value="C2_E3_ubiquitin_ligase"/>
    <property type="match status" value="1"/>
</dbReference>
<dbReference type="Pfam" id="PF00168">
    <property type="entry name" value="C2"/>
    <property type="match status" value="1"/>
</dbReference>
<reference evidence="2" key="1">
    <citation type="submission" date="2025-08" db="UniProtKB">
        <authorList>
            <consortium name="Ensembl"/>
        </authorList>
    </citation>
    <scope>IDENTIFICATION</scope>
</reference>
<dbReference type="Gene3D" id="2.60.40.150">
    <property type="entry name" value="C2 domain"/>
    <property type="match status" value="1"/>
</dbReference>
<organism evidence="2 3">
    <name type="scientific">Pavo cristatus</name>
    <name type="common">Indian peafowl</name>
    <name type="synonym">Blue peafowl</name>
    <dbReference type="NCBI Taxonomy" id="9049"/>
    <lineage>
        <taxon>Eukaryota</taxon>
        <taxon>Metazoa</taxon>
        <taxon>Chordata</taxon>
        <taxon>Craniata</taxon>
        <taxon>Vertebrata</taxon>
        <taxon>Euteleostomi</taxon>
        <taxon>Archelosauria</taxon>
        <taxon>Archosauria</taxon>
        <taxon>Dinosauria</taxon>
        <taxon>Saurischia</taxon>
        <taxon>Theropoda</taxon>
        <taxon>Coelurosauria</taxon>
        <taxon>Aves</taxon>
        <taxon>Neognathae</taxon>
        <taxon>Galloanserae</taxon>
        <taxon>Galliformes</taxon>
        <taxon>Phasianidae</taxon>
        <taxon>Phasianinae</taxon>
        <taxon>Pavo</taxon>
    </lineage>
</organism>
<protein>
    <recommendedName>
        <fullName evidence="1">C2 domain-containing protein</fullName>
    </recommendedName>
</protein>
<evidence type="ECO:0000313" key="3">
    <source>
        <dbReference type="Proteomes" id="UP000694428"/>
    </source>
</evidence>
<evidence type="ECO:0000259" key="1">
    <source>
        <dbReference type="PROSITE" id="PS50004"/>
    </source>
</evidence>
<dbReference type="AlphaFoldDB" id="A0A8C9EI01"/>
<evidence type="ECO:0000313" key="2">
    <source>
        <dbReference type="Ensembl" id="ENSPSTP00000000568.1"/>
    </source>
</evidence>
<proteinExistence type="predicted"/>
<dbReference type="PROSITE" id="PS50004">
    <property type="entry name" value="C2"/>
    <property type="match status" value="1"/>
</dbReference>
<dbReference type="InterPro" id="IPR035892">
    <property type="entry name" value="C2_domain_sf"/>
</dbReference>
<dbReference type="SMART" id="SM00239">
    <property type="entry name" value="C2"/>
    <property type="match status" value="1"/>
</dbReference>
<accession>A0A8C9EI01</accession>
<reference evidence="2" key="2">
    <citation type="submission" date="2025-09" db="UniProtKB">
        <authorList>
            <consortium name="Ensembl"/>
        </authorList>
    </citation>
    <scope>IDENTIFICATION</scope>
</reference>
<dbReference type="Proteomes" id="UP000694428">
    <property type="component" value="Unplaced"/>
</dbReference>
<name>A0A8C9EI01_PAVCR</name>
<sequence length="137" mass="14529">MASASSSRARAGPPCEKSQLSVKVVSVKPKAHSRQSRMNCYVEVAGDGLPSETKKTGKQMGSSELLWNEILILNVTAQSHLDLKVWSCHTLRNELLGTASVSLWNLLKSGKAASWGPCPGRELCVSCGLAAASCLAC</sequence>
<feature type="domain" description="C2" evidence="1">
    <location>
        <begin position="1"/>
        <end position="116"/>
    </location>
</feature>